<reference evidence="1" key="2">
    <citation type="submission" date="2018-01" db="EMBL/GenBank/DDBJ databases">
        <title>FDA dAtabase for Regulatory Grade micrObial Sequences (FDA-ARGOS): Supporting development and validation of Infectious Disease Dx tests.</title>
        <authorList>
            <person name="Hoffmann M."/>
            <person name="Allard M."/>
            <person name="Evans P."/>
            <person name="Brown E."/>
            <person name="Tallon L."/>
            <person name="Sadzewicz L."/>
            <person name="Sengamalay N."/>
            <person name="Ott S."/>
            <person name="Godinez A."/>
            <person name="Nagaraj S."/>
            <person name="Vyas G."/>
            <person name="Aluvathingal J."/>
            <person name="Nadendla S."/>
            <person name="Geyer C."/>
            <person name="Sichtig H."/>
        </authorList>
    </citation>
    <scope>NUCLEOTIDE SEQUENCE</scope>
    <source>
        <strain evidence="1">ATCC 33809</strain>
    </source>
</reference>
<name>A0AAX2LUY6_VIBFL</name>
<reference evidence="2 4" key="3">
    <citation type="submission" date="2018-06" db="EMBL/GenBank/DDBJ databases">
        <authorList>
            <consortium name="Pathogen Informatics"/>
            <person name="Doyle S."/>
        </authorList>
    </citation>
    <scope>NUCLEOTIDE SEQUENCE [LARGE SCALE GENOMIC DNA]</scope>
    <source>
        <strain evidence="2 4">NCTC11327</strain>
    </source>
</reference>
<accession>A0AAX2LUY6</accession>
<keyword evidence="3" id="KW-1185">Reference proteome</keyword>
<dbReference type="AlphaFoldDB" id="A0AAX2LUY6"/>
<dbReference type="RefSeq" id="WP_061055824.1">
    <property type="nucleotide sequence ID" value="NZ_CABLBX010000010.1"/>
</dbReference>
<dbReference type="Proteomes" id="UP000254626">
    <property type="component" value="Unassembled WGS sequence"/>
</dbReference>
<evidence type="ECO:0000313" key="3">
    <source>
        <dbReference type="Proteomes" id="UP000057088"/>
    </source>
</evidence>
<evidence type="ECO:0000313" key="1">
    <source>
        <dbReference type="EMBL" id="AMF92894.1"/>
    </source>
</evidence>
<dbReference type="GeneID" id="29383575"/>
<organism evidence="2 4">
    <name type="scientific">Vibrio fluvialis</name>
    <dbReference type="NCBI Taxonomy" id="676"/>
    <lineage>
        <taxon>Bacteria</taxon>
        <taxon>Pseudomonadati</taxon>
        <taxon>Pseudomonadota</taxon>
        <taxon>Gammaproteobacteria</taxon>
        <taxon>Vibrionales</taxon>
        <taxon>Vibrionaceae</taxon>
        <taxon>Vibrio</taxon>
    </lineage>
</organism>
<proteinExistence type="predicted"/>
<dbReference type="KEGG" id="vfl:AL536_05355"/>
<reference evidence="3" key="1">
    <citation type="submission" date="2015-12" db="EMBL/GenBank/DDBJ databases">
        <title>FDA dAtabase for Regulatory Grade micrObial Sequences (FDA-ARGOS): Supporting development and validation of Infectious Disease Dx tests.</title>
        <authorList>
            <person name="Hoffmann M."/>
            <person name="Allard M."/>
            <person name="Evans P."/>
            <person name="Brown E."/>
            <person name="Tallon L.J."/>
            <person name="Sadzewicz L."/>
            <person name="Sengamalay N."/>
            <person name="Ott S."/>
            <person name="Godinez A."/>
            <person name="Nagaraj S."/>
            <person name="Vyas G."/>
            <person name="Aluvathingal J."/>
            <person name="Nadendla S."/>
            <person name="Geyer C."/>
            <person name="Sichtig H."/>
        </authorList>
    </citation>
    <scope>NUCLEOTIDE SEQUENCE [LARGE SCALE GENOMIC DNA]</scope>
    <source>
        <strain evidence="3">ATCC 33809</strain>
    </source>
</reference>
<evidence type="ECO:0000313" key="2">
    <source>
        <dbReference type="EMBL" id="SUQ26235.1"/>
    </source>
</evidence>
<gene>
    <name evidence="1" type="ORF">AL536_05355</name>
    <name evidence="2" type="ORF">NCTC11327_03095</name>
</gene>
<dbReference type="EMBL" id="UHIP01000002">
    <property type="protein sequence ID" value="SUQ26235.1"/>
    <property type="molecule type" value="Genomic_DNA"/>
</dbReference>
<protein>
    <submittedName>
        <fullName evidence="2">Uncharacterized protein</fullName>
    </submittedName>
</protein>
<sequence>MIILPIIRKRNIGDELQKLKTPLRNKVRAIISAGDKEAFGLMNNLRLKCSMSELYLAESAIRKLSFNGNILPSLFPNQPIVTEKFVRLESIKLSNILEYLDIAIKHNYDKLSNFFHDINSINNAILNNNSSRAVQLIKKAIGQYGYSHAILRKGLLIRAINESDELTELQKILSAYGLGSNILNSLLYCYREEQDYLSVKRSVMSTKNLGDYNRFTRDILRIGFHPHAKDENDLSNLIQSCLQSSLVDAIMIAKVNSDFFEVSSYPHIKNLFNSIDGAIQSIHEIAKIYNAYDDPEDVFFQRSSAWLENADVVEYRYFFDHFNDASDANYFELNDKVLNRIILNFQVPVIENITQENVKINGKEVFKGNSLIANSALFNLSVHVSKGEVILPDEVLIRIMENTRDLGRTINVEYFKVMILSATSELAKIILLSLVIKRSKNDADNFMLRRTLQNHLRKHYNSDLISFVREISKKSQTVASYMYDICTEDFISKLSHIITSTEQITETRAALHDWMGEVTGDRNYITRAKNLRIDHRINLVKNELDDNRIYVDTQKFLDWMQDEIAQDLTTALTLIKHSAVDGNPGEIQITHIISKCYGEFCSNNLFGIASYLGRRLRHGTFKGHLYHSVVNSISKQYSDVISDTVIAPLWMNLKNDYEKEVDLIVRDKLHIKSNSKFEGFLDPEISGQNKLEVLNGCLKNIYGDFELNENSYNSLLLINEYCWRLAEIDMRSVNNYLKSRKSDLIDLDALNDIKRKFNLCRIDEQRLAAFSREVHRLVNEKLSEMYGWFKKPQSVSPKASLNLLYKAVVAEVQQSYSSFNPDTHFDEAEDVELVGGSYHVLYDALYVIVFNAAKHGKPLGCISRHFLIDQDELSQFAKVIFTSEILDEECECDVNNRLMIADDTSIDDAQLHERTSGIKKLYHLQKYDKCFKILKVKCENRKVCIEMIYRLGYL</sequence>
<dbReference type="Proteomes" id="UP000057088">
    <property type="component" value="Chromosome 1"/>
</dbReference>
<dbReference type="EMBL" id="CP014034">
    <property type="protein sequence ID" value="AMF92894.1"/>
    <property type="molecule type" value="Genomic_DNA"/>
</dbReference>
<evidence type="ECO:0000313" key="4">
    <source>
        <dbReference type="Proteomes" id="UP000254626"/>
    </source>
</evidence>